<evidence type="ECO:0000259" key="1">
    <source>
        <dbReference type="Pfam" id="PF01494"/>
    </source>
</evidence>
<protein>
    <recommendedName>
        <fullName evidence="1">FAD-binding domain-containing protein</fullName>
    </recommendedName>
</protein>
<dbReference type="InterPro" id="IPR036188">
    <property type="entry name" value="FAD/NAD-bd_sf"/>
</dbReference>
<name>A0ABM7F762_9ACTN</name>
<evidence type="ECO:0000313" key="2">
    <source>
        <dbReference type="EMBL" id="BBC31531.1"/>
    </source>
</evidence>
<reference evidence="2 3" key="1">
    <citation type="journal article" date="2010" name="ChemBioChem">
        <title>Cloning and characterization of the biosynthetic gene cluster of 16-membered macrolide antibiotic FD-891: involvement of a dual functional cytochrome P450 monooxygenase catalyzing epoxidation and hydroxylation.</title>
        <authorList>
            <person name="Kudo F."/>
            <person name="Motegi A."/>
            <person name="Mizoue K."/>
            <person name="Eguchi T."/>
        </authorList>
    </citation>
    <scope>NUCLEOTIDE SEQUENCE [LARGE SCALE GENOMIC DNA]</scope>
    <source>
        <strain evidence="2 3">A-8890</strain>
    </source>
</reference>
<dbReference type="SUPFAM" id="SSF51905">
    <property type="entry name" value="FAD/NAD(P)-binding domain"/>
    <property type="match status" value="1"/>
</dbReference>
<dbReference type="EMBL" id="AP018448">
    <property type="protein sequence ID" value="BBC31531.1"/>
    <property type="molecule type" value="Genomic_DNA"/>
</dbReference>
<keyword evidence="3" id="KW-1185">Reference proteome</keyword>
<dbReference type="InterPro" id="IPR002938">
    <property type="entry name" value="FAD-bd"/>
</dbReference>
<gene>
    <name evidence="2" type="ORF">SGFS_028250</name>
</gene>
<dbReference type="RefSeq" id="WP_286250268.1">
    <property type="nucleotide sequence ID" value="NZ_AP018448.1"/>
</dbReference>
<dbReference type="Pfam" id="PF01494">
    <property type="entry name" value="FAD_binding_3"/>
    <property type="match status" value="1"/>
</dbReference>
<dbReference type="PRINTS" id="PR00420">
    <property type="entry name" value="RNGMNOXGNASE"/>
</dbReference>
<reference evidence="2 3" key="2">
    <citation type="journal article" date="2023" name="ChemBioChem">
        <title>Acyltransferase Domain Exchange between Two Independent Type I Polyketide Synthases in the Same Producer Strain of Macrolide Antibiotics.</title>
        <authorList>
            <person name="Kudo F."/>
            <person name="Kishikawa K."/>
            <person name="Tsuboi K."/>
            <person name="Kido T."/>
            <person name="Usui T."/>
            <person name="Hashimoto J."/>
            <person name="Shin-Ya K."/>
            <person name="Miyanaga A."/>
            <person name="Eguchi T."/>
        </authorList>
    </citation>
    <scope>NUCLEOTIDE SEQUENCE [LARGE SCALE GENOMIC DNA]</scope>
    <source>
        <strain evidence="2 3">A-8890</strain>
    </source>
</reference>
<dbReference type="PANTHER" id="PTHR43422:SF3">
    <property type="entry name" value="THIAMINE THIAZOLE SYNTHASE"/>
    <property type="match status" value="1"/>
</dbReference>
<accession>A0ABM7F762</accession>
<proteinExistence type="predicted"/>
<dbReference type="PANTHER" id="PTHR43422">
    <property type="entry name" value="THIAMINE THIAZOLE SYNTHASE"/>
    <property type="match status" value="1"/>
</dbReference>
<feature type="domain" description="FAD-binding" evidence="1">
    <location>
        <begin position="17"/>
        <end position="352"/>
    </location>
</feature>
<dbReference type="Proteomes" id="UP001321542">
    <property type="component" value="Chromosome"/>
</dbReference>
<dbReference type="Gene3D" id="3.50.50.60">
    <property type="entry name" value="FAD/NAD(P)-binding domain"/>
    <property type="match status" value="3"/>
</dbReference>
<evidence type="ECO:0000313" key="3">
    <source>
        <dbReference type="Proteomes" id="UP001321542"/>
    </source>
</evidence>
<organism evidence="2 3">
    <name type="scientific">Streptomyces graminofaciens</name>
    <dbReference type="NCBI Taxonomy" id="68212"/>
    <lineage>
        <taxon>Bacteria</taxon>
        <taxon>Bacillati</taxon>
        <taxon>Actinomycetota</taxon>
        <taxon>Actinomycetes</taxon>
        <taxon>Kitasatosporales</taxon>
        <taxon>Streptomycetaceae</taxon>
        <taxon>Streptomyces</taxon>
    </lineage>
</organism>
<sequence>MSEPVRGPLGSAAGRAVVIGAGLAGLLAAAALRDHAEVTVVERDALPEGAAPRRGVPQARHRHLLWSGGARAAEELLPGVTEAWLAAGARRIPLPTGLVAFSAGGWARRGPETEFLIACGRDLLESVVRARLVADPRVTVLERTDMLGLEGDAARVTGVRVRTAEGGHRALAADLVVDSSGRGSRGTAWLDALGVAPAPMEEVDAGLVCASRVFRAPAGTEEHPMVEVRPDAARPVPGRGATVLPIEDGRWLVTLWGTRGGQPAGAADAFEEFARGLPHPFVGELISHAEPLTDVALTRSTVNRRRFFEKVSDWPEGFVVIGDAVATYNPVHGHGMSVAAQSALALRERVAEHGLAAPGLARRVQRAVARPVALAWELATGTDIRHPEAMGKRPGALRTLFGRYLDRSIRAAAGRPLVSEALLGVITLSRPVGSLLNSKVVMAVLRGPGGPPLTEPPLTGREREASLGAVAQL</sequence>